<sequence length="132" mass="14856">MNISSAAEATGLTPKTIRYYESIGLVSPASRRDNGYRDYDDQHVRELLFISQARELGFSLEECGELLNLYKDKGRKSADVKAIAHARIEDIDQKISRLQTVRESLQQLVTCCHGDERPDCPILDSLAGEQKN</sequence>
<dbReference type="Pfam" id="PF09278">
    <property type="entry name" value="MerR-DNA-bind"/>
    <property type="match status" value="1"/>
</dbReference>
<evidence type="ECO:0000256" key="6">
    <source>
        <dbReference type="ARBA" id="ARBA00023008"/>
    </source>
</evidence>
<dbReference type="CDD" id="cd01108">
    <property type="entry name" value="HTH_CueR"/>
    <property type="match status" value="1"/>
</dbReference>
<comment type="caution">
    <text evidence="14">The sequence shown here is derived from an EMBL/GenBank/DDBJ whole genome shotgun (WGS) entry which is preliminary data.</text>
</comment>
<dbReference type="InterPro" id="IPR011789">
    <property type="entry name" value="CueR"/>
</dbReference>
<evidence type="ECO:0000256" key="9">
    <source>
        <dbReference type="ARBA" id="ARBA00023159"/>
    </source>
</evidence>
<dbReference type="PROSITE" id="PS00552">
    <property type="entry name" value="HTH_MERR_1"/>
    <property type="match status" value="1"/>
</dbReference>
<dbReference type="EMBL" id="JAMFLX010000027">
    <property type="protein sequence ID" value="MCL6271538.1"/>
    <property type="molecule type" value="Genomic_DNA"/>
</dbReference>
<evidence type="ECO:0000259" key="13">
    <source>
        <dbReference type="PROSITE" id="PS50937"/>
    </source>
</evidence>
<dbReference type="Gene3D" id="1.10.1660.10">
    <property type="match status" value="1"/>
</dbReference>
<dbReference type="PROSITE" id="PS50937">
    <property type="entry name" value="HTH_MERR_2"/>
    <property type="match status" value="1"/>
</dbReference>
<evidence type="ECO:0000313" key="14">
    <source>
        <dbReference type="EMBL" id="MCL6271538.1"/>
    </source>
</evidence>
<evidence type="ECO:0000256" key="7">
    <source>
        <dbReference type="ARBA" id="ARBA00023015"/>
    </source>
</evidence>
<name>A0ABT0PJM8_9GAMM</name>
<dbReference type="PANTHER" id="PTHR30204:SF16">
    <property type="entry name" value="HTH-TYPE TRANSCRIPTIONAL REGULATOR CUER"/>
    <property type="match status" value="1"/>
</dbReference>
<feature type="domain" description="HTH merR-type" evidence="13">
    <location>
        <begin position="1"/>
        <end position="69"/>
    </location>
</feature>
<keyword evidence="15" id="KW-1185">Reference proteome</keyword>
<evidence type="ECO:0000256" key="12">
    <source>
        <dbReference type="ARBA" id="ARBA00032335"/>
    </source>
</evidence>
<dbReference type="Pfam" id="PF00376">
    <property type="entry name" value="MerR"/>
    <property type="match status" value="1"/>
</dbReference>
<evidence type="ECO:0000256" key="1">
    <source>
        <dbReference type="ARBA" id="ARBA00004496"/>
    </source>
</evidence>
<dbReference type="SMART" id="SM00422">
    <property type="entry name" value="HTH_MERR"/>
    <property type="match status" value="1"/>
</dbReference>
<keyword evidence="9" id="KW-0010">Activator</keyword>
<dbReference type="InterPro" id="IPR009061">
    <property type="entry name" value="DNA-bd_dom_put_sf"/>
</dbReference>
<evidence type="ECO:0000256" key="10">
    <source>
        <dbReference type="ARBA" id="ARBA00023163"/>
    </source>
</evidence>
<dbReference type="InterPro" id="IPR015358">
    <property type="entry name" value="Tscrpt_reg_MerR_DNA-bd"/>
</dbReference>
<dbReference type="PRINTS" id="PR00040">
    <property type="entry name" value="HTHMERR"/>
</dbReference>
<dbReference type="InterPro" id="IPR047057">
    <property type="entry name" value="MerR_fam"/>
</dbReference>
<evidence type="ECO:0000256" key="2">
    <source>
        <dbReference type="ARBA" id="ARBA00011738"/>
    </source>
</evidence>
<keyword evidence="6" id="KW-0186">Copper</keyword>
<evidence type="ECO:0000313" key="15">
    <source>
        <dbReference type="Proteomes" id="UP001203338"/>
    </source>
</evidence>
<evidence type="ECO:0000256" key="5">
    <source>
        <dbReference type="ARBA" id="ARBA00022723"/>
    </source>
</evidence>
<reference evidence="14 15" key="1">
    <citation type="submission" date="2022-05" db="EMBL/GenBank/DDBJ databases">
        <authorList>
            <person name="Park J.-S."/>
        </authorList>
    </citation>
    <scope>NUCLEOTIDE SEQUENCE [LARGE SCALE GENOMIC DNA]</scope>
    <source>
        <strain evidence="14 15">2012CJ34-2</strain>
    </source>
</reference>
<keyword evidence="5" id="KW-0479">Metal-binding</keyword>
<keyword evidence="10" id="KW-0804">Transcription</keyword>
<proteinExistence type="predicted"/>
<dbReference type="SUPFAM" id="SSF46955">
    <property type="entry name" value="Putative DNA-binding domain"/>
    <property type="match status" value="1"/>
</dbReference>
<dbReference type="Proteomes" id="UP001203338">
    <property type="component" value="Unassembled WGS sequence"/>
</dbReference>
<evidence type="ECO:0000256" key="11">
    <source>
        <dbReference type="ARBA" id="ARBA00031472"/>
    </source>
</evidence>
<evidence type="ECO:0000256" key="3">
    <source>
        <dbReference type="ARBA" id="ARBA00017250"/>
    </source>
</evidence>
<keyword evidence="7" id="KW-0805">Transcription regulation</keyword>
<dbReference type="InterPro" id="IPR000551">
    <property type="entry name" value="MerR-type_HTH_dom"/>
</dbReference>
<comment type="subcellular location">
    <subcellularLocation>
        <location evidence="1">Cytoplasm</location>
    </subcellularLocation>
</comment>
<dbReference type="NCBIfam" id="TIGR02044">
    <property type="entry name" value="CueR"/>
    <property type="match status" value="1"/>
</dbReference>
<comment type="subunit">
    <text evidence="2">Homodimer.</text>
</comment>
<dbReference type="PANTHER" id="PTHR30204">
    <property type="entry name" value="REDOX-CYCLING DRUG-SENSING TRANSCRIPTIONAL ACTIVATOR SOXR"/>
    <property type="match status" value="1"/>
</dbReference>
<gene>
    <name evidence="14" type="primary">cueR</name>
    <name evidence="14" type="ORF">M3P05_16605</name>
</gene>
<protein>
    <recommendedName>
        <fullName evidence="3">HTH-type transcriptional regulator CueR</fullName>
    </recommendedName>
    <alternativeName>
        <fullName evidence="12">Copper efflux regulator</fullName>
    </alternativeName>
    <alternativeName>
        <fullName evidence="11">Copper export regulator</fullName>
    </alternativeName>
</protein>
<keyword evidence="8" id="KW-0238">DNA-binding</keyword>
<evidence type="ECO:0000256" key="8">
    <source>
        <dbReference type="ARBA" id="ARBA00023125"/>
    </source>
</evidence>
<organism evidence="14 15">
    <name type="scientific">Parendozoicomonas callyspongiae</name>
    <dbReference type="NCBI Taxonomy" id="2942213"/>
    <lineage>
        <taxon>Bacteria</taxon>
        <taxon>Pseudomonadati</taxon>
        <taxon>Pseudomonadota</taxon>
        <taxon>Gammaproteobacteria</taxon>
        <taxon>Oceanospirillales</taxon>
        <taxon>Endozoicomonadaceae</taxon>
        <taxon>Parendozoicomonas</taxon>
    </lineage>
</organism>
<dbReference type="RefSeq" id="WP_249701158.1">
    <property type="nucleotide sequence ID" value="NZ_JAMFLX010000027.1"/>
</dbReference>
<evidence type="ECO:0000256" key="4">
    <source>
        <dbReference type="ARBA" id="ARBA00022490"/>
    </source>
</evidence>
<accession>A0ABT0PJM8</accession>
<keyword evidence="4" id="KW-0963">Cytoplasm</keyword>